<evidence type="ECO:0000256" key="1">
    <source>
        <dbReference type="SAM" id="Phobius"/>
    </source>
</evidence>
<gene>
    <name evidence="2" type="ORF">N7Z68_17460</name>
</gene>
<keyword evidence="3" id="KW-1185">Reference proteome</keyword>
<accession>A0ABT5VI72</accession>
<organism evidence="2 3">
    <name type="scientific">Alkalihalobacterium chitinilyticum</name>
    <dbReference type="NCBI Taxonomy" id="2980103"/>
    <lineage>
        <taxon>Bacteria</taxon>
        <taxon>Bacillati</taxon>
        <taxon>Bacillota</taxon>
        <taxon>Bacilli</taxon>
        <taxon>Bacillales</taxon>
        <taxon>Bacillaceae</taxon>
        <taxon>Alkalihalobacterium</taxon>
    </lineage>
</organism>
<keyword evidence="1" id="KW-1133">Transmembrane helix</keyword>
<comment type="caution">
    <text evidence="2">The sequence shown here is derived from an EMBL/GenBank/DDBJ whole genome shotgun (WGS) entry which is preliminary data.</text>
</comment>
<protein>
    <recommendedName>
        <fullName evidence="4">DUF4181 domain-containing protein</fullName>
    </recommendedName>
</protein>
<keyword evidence="1" id="KW-0472">Membrane</keyword>
<feature type="transmembrane region" description="Helical" evidence="1">
    <location>
        <begin position="75"/>
        <end position="92"/>
    </location>
</feature>
<proteinExistence type="predicted"/>
<evidence type="ECO:0008006" key="4">
    <source>
        <dbReference type="Google" id="ProtNLM"/>
    </source>
</evidence>
<keyword evidence="1" id="KW-0812">Transmembrane</keyword>
<sequence length="93" mass="11192">MNEDMIEFFFNSKKYTIIKFFIFLLIIGLFAFFIINEHPFIHLFITCVLIWLFILMVSKIFWYNKKKGVKMTIKDGVLTLSIFALLIYTFVFV</sequence>
<reference evidence="2" key="1">
    <citation type="submission" date="2024-05" db="EMBL/GenBank/DDBJ databases">
        <title>Alkalihalobacillus sp. strain MEB203 novel alkaliphilic bacterium from Lonar Lake, India.</title>
        <authorList>
            <person name="Joshi A."/>
            <person name="Thite S."/>
            <person name="Mengade P."/>
        </authorList>
    </citation>
    <scope>NUCLEOTIDE SEQUENCE</scope>
    <source>
        <strain evidence="2">MEB 203</strain>
    </source>
</reference>
<feature type="transmembrane region" description="Helical" evidence="1">
    <location>
        <begin position="16"/>
        <end position="35"/>
    </location>
</feature>
<dbReference type="EMBL" id="JAOTPO010000013">
    <property type="protein sequence ID" value="MDE5415151.1"/>
    <property type="molecule type" value="Genomic_DNA"/>
</dbReference>
<dbReference type="Proteomes" id="UP001148125">
    <property type="component" value="Unassembled WGS sequence"/>
</dbReference>
<evidence type="ECO:0000313" key="2">
    <source>
        <dbReference type="EMBL" id="MDE5415151.1"/>
    </source>
</evidence>
<feature type="transmembrane region" description="Helical" evidence="1">
    <location>
        <begin position="41"/>
        <end position="63"/>
    </location>
</feature>
<evidence type="ECO:0000313" key="3">
    <source>
        <dbReference type="Proteomes" id="UP001148125"/>
    </source>
</evidence>
<dbReference type="RefSeq" id="WP_275119755.1">
    <property type="nucleotide sequence ID" value="NZ_JAOTPO010000013.1"/>
</dbReference>
<name>A0ABT5VI72_9BACI</name>